<gene>
    <name evidence="1" type="ORF">TSPGSL018_559</name>
</gene>
<evidence type="ECO:0000313" key="1">
    <source>
        <dbReference type="EMBL" id="JAC84613.1"/>
    </source>
</evidence>
<reference evidence="1" key="1">
    <citation type="submission" date="2014-05" db="EMBL/GenBank/DDBJ databases">
        <title>The transcriptome of the halophilic microalga Tetraselmis sp. GSL018 isolated from the Great Salt Lake, Utah.</title>
        <authorList>
            <person name="Jinkerson R.E."/>
            <person name="D'Adamo S."/>
            <person name="Posewitz M.C."/>
        </authorList>
    </citation>
    <scope>NUCLEOTIDE SEQUENCE</scope>
    <source>
        <strain evidence="1">GSL018</strain>
    </source>
</reference>
<dbReference type="EMBL" id="GBEZ01000259">
    <property type="protein sequence ID" value="JAC84613.1"/>
    <property type="molecule type" value="Transcribed_RNA"/>
</dbReference>
<dbReference type="AlphaFoldDB" id="A0A061SK32"/>
<protein>
    <submittedName>
        <fullName evidence="1">Uncharacterized protein</fullName>
    </submittedName>
</protein>
<organism evidence="1">
    <name type="scientific">Tetraselmis sp. GSL018</name>
    <dbReference type="NCBI Taxonomy" id="582737"/>
    <lineage>
        <taxon>Eukaryota</taxon>
        <taxon>Viridiplantae</taxon>
        <taxon>Chlorophyta</taxon>
        <taxon>core chlorophytes</taxon>
        <taxon>Chlorodendrophyceae</taxon>
        <taxon>Chlorodendrales</taxon>
        <taxon>Chlorodendraceae</taxon>
        <taxon>Tetraselmis</taxon>
    </lineage>
</organism>
<sequence length="164" mass="18280">MFESSQTIVSNSCSAQNVAKRLSFGELSLPKTANLFPNEHCRAVECLPSVENFERAFHEVANQMAGRCDALIQIATKQAETGDSSDLSRAIKQLSMLKNTFQALDIQEDFMSGLLQGRPDGKEQSNIDENHAKQLTWADELKTWKSRNESLKSQLVTEIAELVC</sequence>
<proteinExistence type="predicted"/>
<accession>A0A061SK32</accession>
<name>A0A061SK32_9CHLO</name>